<dbReference type="InterPro" id="IPR018000">
    <property type="entry name" value="Neurotransmitter_ion_chnl_CS"/>
</dbReference>
<dbReference type="InterPro" id="IPR036719">
    <property type="entry name" value="Neuro-gated_channel_TM_sf"/>
</dbReference>
<evidence type="ECO:0000256" key="4">
    <source>
        <dbReference type="ARBA" id="ARBA00022475"/>
    </source>
</evidence>
<name>A0A226EMA0_FOLCA</name>
<evidence type="ECO:0000313" key="17">
    <source>
        <dbReference type="Proteomes" id="UP000198287"/>
    </source>
</evidence>
<dbReference type="SUPFAM" id="SSF90112">
    <property type="entry name" value="Neurotransmitter-gated ion-channel transmembrane pore"/>
    <property type="match status" value="1"/>
</dbReference>
<evidence type="ECO:0000256" key="2">
    <source>
        <dbReference type="ARBA" id="ARBA00004236"/>
    </source>
</evidence>
<accession>A0A226EMA0</accession>
<dbReference type="GO" id="GO:0005886">
    <property type="term" value="C:plasma membrane"/>
    <property type="evidence" value="ECO:0007669"/>
    <property type="project" value="UniProtKB-SubCell"/>
</dbReference>
<evidence type="ECO:0000256" key="8">
    <source>
        <dbReference type="ARBA" id="ARBA00023065"/>
    </source>
</evidence>
<evidence type="ECO:0000256" key="12">
    <source>
        <dbReference type="SAM" id="Phobius"/>
    </source>
</evidence>
<evidence type="ECO:0000259" key="14">
    <source>
        <dbReference type="Pfam" id="PF02931"/>
    </source>
</evidence>
<feature type="compositionally biased region" description="Basic and acidic residues" evidence="11">
    <location>
        <begin position="31"/>
        <end position="41"/>
    </location>
</feature>
<keyword evidence="10" id="KW-0407">Ion channel</keyword>
<feature type="transmembrane region" description="Helical" evidence="12">
    <location>
        <begin position="419"/>
        <end position="441"/>
    </location>
</feature>
<feature type="domain" description="Neurotransmitter-gated ion-channel ligand-binding" evidence="14">
    <location>
        <begin position="63"/>
        <end position="293"/>
    </location>
</feature>
<feature type="domain" description="Neurotransmitter-gated ion-channel transmembrane" evidence="15">
    <location>
        <begin position="302"/>
        <end position="394"/>
    </location>
</feature>
<evidence type="ECO:0000256" key="5">
    <source>
        <dbReference type="ARBA" id="ARBA00022692"/>
    </source>
</evidence>
<dbReference type="GO" id="GO:0005230">
    <property type="term" value="F:extracellular ligand-gated monoatomic ion channel activity"/>
    <property type="evidence" value="ECO:0007669"/>
    <property type="project" value="InterPro"/>
</dbReference>
<proteinExistence type="predicted"/>
<dbReference type="SUPFAM" id="SSF63712">
    <property type="entry name" value="Nicotinic receptor ligand binding domain-like"/>
    <property type="match status" value="1"/>
</dbReference>
<keyword evidence="9 12" id="KW-0472">Membrane</keyword>
<feature type="transmembrane region" description="Helical" evidence="12">
    <location>
        <begin position="327"/>
        <end position="344"/>
    </location>
</feature>
<reference evidence="16 17" key="1">
    <citation type="submission" date="2015-12" db="EMBL/GenBank/DDBJ databases">
        <title>The genome of Folsomia candida.</title>
        <authorList>
            <person name="Faddeeva A."/>
            <person name="Derks M.F."/>
            <person name="Anvar Y."/>
            <person name="Smit S."/>
            <person name="Van Straalen N."/>
            <person name="Roelofs D."/>
        </authorList>
    </citation>
    <scope>NUCLEOTIDE SEQUENCE [LARGE SCALE GENOMIC DNA]</scope>
    <source>
        <strain evidence="16 17">VU population</strain>
        <tissue evidence="16">Whole body</tissue>
    </source>
</reference>
<dbReference type="Proteomes" id="UP000198287">
    <property type="component" value="Unassembled WGS sequence"/>
</dbReference>
<dbReference type="PANTHER" id="PTHR18945">
    <property type="entry name" value="NEUROTRANSMITTER GATED ION CHANNEL"/>
    <property type="match status" value="1"/>
</dbReference>
<keyword evidence="5 12" id="KW-0812">Transmembrane</keyword>
<keyword evidence="6 13" id="KW-0732">Signal</keyword>
<dbReference type="Gene3D" id="2.70.170.10">
    <property type="entry name" value="Neurotransmitter-gated ion-channel ligand-binding domain"/>
    <property type="match status" value="1"/>
</dbReference>
<protein>
    <submittedName>
        <fullName evidence="16">Glutamate-gated chloride channel alpha</fullName>
    </submittedName>
</protein>
<dbReference type="Gene3D" id="1.20.58.390">
    <property type="entry name" value="Neurotransmitter-gated ion-channel transmembrane domain"/>
    <property type="match status" value="1"/>
</dbReference>
<keyword evidence="17" id="KW-1185">Reference proteome</keyword>
<feature type="signal peptide" evidence="13">
    <location>
        <begin position="1"/>
        <end position="23"/>
    </location>
</feature>
<dbReference type="GO" id="GO:0099095">
    <property type="term" value="F:ligand-gated monoatomic anion channel activity"/>
    <property type="evidence" value="ECO:0007669"/>
    <property type="project" value="UniProtKB-ARBA"/>
</dbReference>
<dbReference type="GO" id="GO:0004888">
    <property type="term" value="F:transmembrane signaling receptor activity"/>
    <property type="evidence" value="ECO:0007669"/>
    <property type="project" value="InterPro"/>
</dbReference>
<evidence type="ECO:0000256" key="7">
    <source>
        <dbReference type="ARBA" id="ARBA00022989"/>
    </source>
</evidence>
<dbReference type="GO" id="GO:0005254">
    <property type="term" value="F:chloride channel activity"/>
    <property type="evidence" value="ECO:0007669"/>
    <property type="project" value="UniProtKB-ARBA"/>
</dbReference>
<dbReference type="InterPro" id="IPR006201">
    <property type="entry name" value="Neur_channel"/>
</dbReference>
<dbReference type="STRING" id="158441.A0A226EMA0"/>
<evidence type="ECO:0000256" key="13">
    <source>
        <dbReference type="SAM" id="SignalP"/>
    </source>
</evidence>
<keyword evidence="4" id="KW-1003">Cell membrane</keyword>
<evidence type="ECO:0000256" key="1">
    <source>
        <dbReference type="ARBA" id="ARBA00004141"/>
    </source>
</evidence>
<dbReference type="InterPro" id="IPR036734">
    <property type="entry name" value="Neur_chan_lig-bd_sf"/>
</dbReference>
<dbReference type="Pfam" id="PF02931">
    <property type="entry name" value="Neur_chan_LBD"/>
    <property type="match status" value="1"/>
</dbReference>
<evidence type="ECO:0000256" key="6">
    <source>
        <dbReference type="ARBA" id="ARBA00022729"/>
    </source>
</evidence>
<dbReference type="CDD" id="cd19049">
    <property type="entry name" value="LGIC_TM_anion"/>
    <property type="match status" value="1"/>
</dbReference>
<organism evidence="16 17">
    <name type="scientific">Folsomia candida</name>
    <name type="common">Springtail</name>
    <dbReference type="NCBI Taxonomy" id="158441"/>
    <lineage>
        <taxon>Eukaryota</taxon>
        <taxon>Metazoa</taxon>
        <taxon>Ecdysozoa</taxon>
        <taxon>Arthropoda</taxon>
        <taxon>Hexapoda</taxon>
        <taxon>Collembola</taxon>
        <taxon>Entomobryomorpha</taxon>
        <taxon>Isotomoidea</taxon>
        <taxon>Isotomidae</taxon>
        <taxon>Proisotominae</taxon>
        <taxon>Folsomia</taxon>
    </lineage>
</organism>
<evidence type="ECO:0000259" key="15">
    <source>
        <dbReference type="Pfam" id="PF02932"/>
    </source>
</evidence>
<evidence type="ECO:0000313" key="16">
    <source>
        <dbReference type="EMBL" id="OXA57881.1"/>
    </source>
</evidence>
<gene>
    <name evidence="16" type="ORF">Fcan01_06447</name>
</gene>
<feature type="transmembrane region" description="Helical" evidence="12">
    <location>
        <begin position="302"/>
        <end position="320"/>
    </location>
</feature>
<sequence>MLCSKDLLTFVFLIFIGLRVCSASRRNSRSPSEDENRDRFIPSDPDDAGSRKHVSRFEKLLLPKGYSKLAIPLEDNGGPVIVEVSIFIRSILDFDEKEEEILLDADLRVGWTDWNMIKHLNNASWKDPVTGESVGNFTLDSEFLKEIWKPDVFIDEMASSQKTALLSSPVTLSFSRVGGSDDEINYAAGMVYSARTTIKLRCGMTFEFYPADTQTCSYFIRSYSYKVEHLQLIWDLEGRGVFLNDPSNPNFDLQVESYEPNKHLKKLFIEESFDNFRRGHYSALSFTIKARRRLSYHLMQTYLLSVLLIAITLLCFLLPASMVEARIGVCMTTLLTLTAMFAAVREQSPQVSYNMAIDSWMVFCILIVFIALLLFSTIFWMKLRLKRKEENSAKDDEQSGEDDVTITTYHKIVHYTKHYAFWVFAIIFLVFLGVYWAWLLISSDYLNWSPSSEFNGANDDDDADGFNNYYKHKSISVLGTEEDLRIEAEVEPTLASVNFEI</sequence>
<evidence type="ECO:0000256" key="11">
    <source>
        <dbReference type="SAM" id="MobiDB-lite"/>
    </source>
</evidence>
<dbReference type="InterPro" id="IPR006028">
    <property type="entry name" value="GABAA/Glycine_rcpt"/>
</dbReference>
<dbReference type="EMBL" id="LNIX01000003">
    <property type="protein sequence ID" value="OXA57881.1"/>
    <property type="molecule type" value="Genomic_DNA"/>
</dbReference>
<evidence type="ECO:0000256" key="3">
    <source>
        <dbReference type="ARBA" id="ARBA00022448"/>
    </source>
</evidence>
<evidence type="ECO:0000256" key="10">
    <source>
        <dbReference type="ARBA" id="ARBA00023303"/>
    </source>
</evidence>
<feature type="region of interest" description="Disordered" evidence="11">
    <location>
        <begin position="26"/>
        <end position="52"/>
    </location>
</feature>
<feature type="transmembrane region" description="Helical" evidence="12">
    <location>
        <begin position="360"/>
        <end position="381"/>
    </location>
</feature>
<keyword evidence="7 12" id="KW-1133">Transmembrane helix</keyword>
<dbReference type="OrthoDB" id="6667051at2759"/>
<dbReference type="PRINTS" id="PR00253">
    <property type="entry name" value="GABAARECEPTR"/>
</dbReference>
<comment type="subcellular location">
    <subcellularLocation>
        <location evidence="2">Cell membrane</location>
    </subcellularLocation>
    <subcellularLocation>
        <location evidence="1">Membrane</location>
        <topology evidence="1">Multi-pass membrane protein</topology>
    </subcellularLocation>
</comment>
<keyword evidence="3" id="KW-0813">Transport</keyword>
<dbReference type="InterPro" id="IPR038050">
    <property type="entry name" value="Neuro_actylchol_rec"/>
</dbReference>
<keyword evidence="8" id="KW-0406">Ion transport</keyword>
<comment type="caution">
    <text evidence="16">The sequence shown here is derived from an EMBL/GenBank/DDBJ whole genome shotgun (WGS) entry which is preliminary data.</text>
</comment>
<evidence type="ECO:0000256" key="9">
    <source>
        <dbReference type="ARBA" id="ARBA00023136"/>
    </source>
</evidence>
<dbReference type="InterPro" id="IPR006029">
    <property type="entry name" value="Neurotrans-gated_channel_TM"/>
</dbReference>
<dbReference type="AlphaFoldDB" id="A0A226EMA0"/>
<dbReference type="InterPro" id="IPR006202">
    <property type="entry name" value="Neur_chan_lig-bd"/>
</dbReference>
<dbReference type="PROSITE" id="PS00236">
    <property type="entry name" value="NEUROTR_ION_CHANNEL"/>
    <property type="match status" value="1"/>
</dbReference>
<feature type="chain" id="PRO_5013279757" evidence="13">
    <location>
        <begin position="24"/>
        <end position="501"/>
    </location>
</feature>
<dbReference type="Pfam" id="PF02932">
    <property type="entry name" value="Neur_chan_memb"/>
    <property type="match status" value="1"/>
</dbReference>